<dbReference type="PIRSF" id="PIRSF030140">
    <property type="entry name" value="UCP030140"/>
    <property type="match status" value="1"/>
</dbReference>
<protein>
    <submittedName>
        <fullName evidence="2">Dimeric dUTPase, all-alpha-NTP-PPase (MazG) superfamily</fullName>
    </submittedName>
</protein>
<keyword evidence="4" id="KW-1185">Reference proteome</keyword>
<proteinExistence type="predicted"/>
<accession>A0A1I6S0S3</accession>
<dbReference type="SUPFAM" id="SSF101386">
    <property type="entry name" value="all-alpha NTP pyrophosphatases"/>
    <property type="match status" value="1"/>
</dbReference>
<dbReference type="CDD" id="cd11527">
    <property type="entry name" value="NTP-PPase_dUTPase"/>
    <property type="match status" value="1"/>
</dbReference>
<dbReference type="InterPro" id="IPR016947">
    <property type="entry name" value="UCP030140"/>
</dbReference>
<evidence type="ECO:0000313" key="3">
    <source>
        <dbReference type="Proteomes" id="UP000199139"/>
    </source>
</evidence>
<evidence type="ECO:0000313" key="2">
    <source>
        <dbReference type="EMBL" id="SFS70328.1"/>
    </source>
</evidence>
<reference evidence="1 4" key="2">
    <citation type="submission" date="2019-07" db="EMBL/GenBank/DDBJ databases">
        <title>Whole genome shotgun sequence of Halolactibacillus miurensis NBRC 100873.</title>
        <authorList>
            <person name="Hosoyama A."/>
            <person name="Uohara A."/>
            <person name="Ohji S."/>
            <person name="Ichikawa N."/>
        </authorList>
    </citation>
    <scope>NUCLEOTIDE SEQUENCE [LARGE SCALE GENOMIC DNA]</scope>
    <source>
        <strain evidence="1 4">NBRC 100873</strain>
    </source>
</reference>
<dbReference type="Proteomes" id="UP000321773">
    <property type="component" value="Unassembled WGS sequence"/>
</dbReference>
<sequence length="185" mass="21696">MDLKQLFETQRKLDERIVAEKGLQGKDLLAEKYLALRTELGELANEWRGFKFWSEDQKPRTKGSWVCYTGVENGDFINLYENPLLEEYVDCLHFLLSIGNEYHFSVYTALKPTGLDYTILHQFNQLFNHVESVKNCMSMGVLGSYEMLFNGFLNLGRLLGFTDEQIEQAYYDKNKTNHERQYNGY</sequence>
<dbReference type="AlphaFoldDB" id="A0A1I6S0S3"/>
<dbReference type="InterPro" id="IPR014871">
    <property type="entry name" value="dUTPase/dCTP_pyrophosphatase"/>
</dbReference>
<organism evidence="2 3">
    <name type="scientific">Halolactibacillus miurensis</name>
    <dbReference type="NCBI Taxonomy" id="306541"/>
    <lineage>
        <taxon>Bacteria</taxon>
        <taxon>Bacillati</taxon>
        <taxon>Bacillota</taxon>
        <taxon>Bacilli</taxon>
        <taxon>Bacillales</taxon>
        <taxon>Bacillaceae</taxon>
        <taxon>Halolactibacillus</taxon>
    </lineage>
</organism>
<evidence type="ECO:0000313" key="4">
    <source>
        <dbReference type="Proteomes" id="UP000321773"/>
    </source>
</evidence>
<dbReference type="Pfam" id="PF08761">
    <property type="entry name" value="dUTPase_2"/>
    <property type="match status" value="2"/>
</dbReference>
<name>A0A1I6S0S3_9BACI</name>
<dbReference type="EMBL" id="FPAI01000007">
    <property type="protein sequence ID" value="SFS70328.1"/>
    <property type="molecule type" value="Genomic_DNA"/>
</dbReference>
<dbReference type="RefSeq" id="WP_089853464.1">
    <property type="nucleotide sequence ID" value="NZ_BJWJ01000013.1"/>
</dbReference>
<dbReference type="STRING" id="306541.SAMN05421668_10760"/>
<gene>
    <name evidence="1" type="ORF">HMI01_15020</name>
    <name evidence="2" type="ORF">SAMN05421668_10760</name>
</gene>
<dbReference type="EMBL" id="BJWJ01000013">
    <property type="protein sequence ID" value="GEM04514.1"/>
    <property type="molecule type" value="Genomic_DNA"/>
</dbReference>
<reference evidence="2 3" key="1">
    <citation type="submission" date="2016-10" db="EMBL/GenBank/DDBJ databases">
        <authorList>
            <person name="de Groot N.N."/>
        </authorList>
    </citation>
    <scope>NUCLEOTIDE SEQUENCE [LARGE SCALE GENOMIC DNA]</scope>
    <source>
        <strain evidence="2 3">DSM 17074</strain>
    </source>
</reference>
<dbReference type="Proteomes" id="UP000199139">
    <property type="component" value="Unassembled WGS sequence"/>
</dbReference>
<dbReference type="OrthoDB" id="5506143at2"/>
<evidence type="ECO:0000313" key="1">
    <source>
        <dbReference type="EMBL" id="GEM04514.1"/>
    </source>
</evidence>
<dbReference type="Gene3D" id="1.10.4010.10">
    <property type="entry name" value="Type II deoxyuridine triphosphatase"/>
    <property type="match status" value="1"/>
</dbReference>